<comment type="catalytic activity">
    <reaction evidence="7">
        <text>a peptidoglycan chain = a peptidoglycan chain with N-acetyl-1,6-anhydromuramyl-[peptide] at the reducing end + a peptidoglycan chain with N-acetylglucosamine at the non-reducing end.</text>
        <dbReference type="EC" id="4.2.2.29"/>
    </reaction>
</comment>
<dbReference type="NCBIfam" id="TIGR00247">
    <property type="entry name" value="endolytic transglycosylase MltG"/>
    <property type="match status" value="1"/>
</dbReference>
<feature type="compositionally biased region" description="Acidic residues" evidence="8">
    <location>
        <begin position="189"/>
        <end position="199"/>
    </location>
</feature>
<feature type="compositionally biased region" description="Gly residues" evidence="8">
    <location>
        <begin position="23"/>
        <end position="41"/>
    </location>
</feature>
<evidence type="ECO:0000256" key="8">
    <source>
        <dbReference type="SAM" id="MobiDB-lite"/>
    </source>
</evidence>
<feature type="site" description="Important for catalytic activity" evidence="7">
    <location>
        <position position="455"/>
    </location>
</feature>
<dbReference type="EMBL" id="JBEYXV010000018">
    <property type="protein sequence ID" value="MEU6824962.1"/>
    <property type="molecule type" value="Genomic_DNA"/>
</dbReference>
<dbReference type="InterPro" id="IPR003770">
    <property type="entry name" value="MLTG-like"/>
</dbReference>
<comment type="subcellular location">
    <subcellularLocation>
        <location evidence="7">Cell membrane</location>
        <topology evidence="7">Single-pass membrane protein</topology>
    </subcellularLocation>
</comment>
<organism evidence="9 10">
    <name type="scientific">Streptomyces atriruber</name>
    <dbReference type="NCBI Taxonomy" id="545121"/>
    <lineage>
        <taxon>Bacteria</taxon>
        <taxon>Bacillati</taxon>
        <taxon>Actinomycetota</taxon>
        <taxon>Actinomycetes</taxon>
        <taxon>Kitasatosporales</taxon>
        <taxon>Streptomycetaceae</taxon>
        <taxon>Streptomyces</taxon>
    </lineage>
</organism>
<dbReference type="PANTHER" id="PTHR30518:SF2">
    <property type="entry name" value="ENDOLYTIC MUREIN TRANSGLYCOSYLASE"/>
    <property type="match status" value="1"/>
</dbReference>
<dbReference type="Pfam" id="PF02618">
    <property type="entry name" value="YceG"/>
    <property type="match status" value="1"/>
</dbReference>
<feature type="compositionally biased region" description="Low complexity" evidence="8">
    <location>
        <begin position="42"/>
        <end position="82"/>
    </location>
</feature>
<comment type="caution">
    <text evidence="9">The sequence shown here is derived from an EMBL/GenBank/DDBJ whole genome shotgun (WGS) entry which is preliminary data.</text>
</comment>
<comment type="similarity">
    <text evidence="7">Belongs to the transglycosylase MltG family.</text>
</comment>
<keyword evidence="2 7" id="KW-0812">Transmembrane</keyword>
<gene>
    <name evidence="7 9" type="primary">mltG</name>
    <name evidence="9" type="ORF">ABZ921_30400</name>
</gene>
<keyword evidence="4 7" id="KW-0472">Membrane</keyword>
<feature type="region of interest" description="Disordered" evidence="8">
    <location>
        <begin position="1"/>
        <end position="221"/>
    </location>
</feature>
<feature type="transmembrane region" description="Helical" evidence="7">
    <location>
        <begin position="225"/>
        <end position="246"/>
    </location>
</feature>
<keyword evidence="10" id="KW-1185">Reference proteome</keyword>
<evidence type="ECO:0000256" key="1">
    <source>
        <dbReference type="ARBA" id="ARBA00022475"/>
    </source>
</evidence>
<comment type="function">
    <text evidence="7">Functions as a peptidoglycan terminase that cleaves nascent peptidoglycan strands endolytically to terminate their elongation.</text>
</comment>
<dbReference type="RefSeq" id="WP_359354827.1">
    <property type="nucleotide sequence ID" value="NZ_JBEYXV010000018.1"/>
</dbReference>
<dbReference type="HAMAP" id="MF_02065">
    <property type="entry name" value="MltG"/>
    <property type="match status" value="1"/>
</dbReference>
<evidence type="ECO:0000256" key="5">
    <source>
        <dbReference type="ARBA" id="ARBA00023239"/>
    </source>
</evidence>
<feature type="compositionally biased region" description="Basic residues" evidence="8">
    <location>
        <begin position="212"/>
        <end position="221"/>
    </location>
</feature>
<evidence type="ECO:0000256" key="2">
    <source>
        <dbReference type="ARBA" id="ARBA00022692"/>
    </source>
</evidence>
<dbReference type="PANTHER" id="PTHR30518">
    <property type="entry name" value="ENDOLYTIC MUREIN TRANSGLYCOSYLASE"/>
    <property type="match status" value="1"/>
</dbReference>
<dbReference type="Proteomes" id="UP001551176">
    <property type="component" value="Unassembled WGS sequence"/>
</dbReference>
<evidence type="ECO:0000313" key="9">
    <source>
        <dbReference type="EMBL" id="MEU6824962.1"/>
    </source>
</evidence>
<reference evidence="9 10" key="1">
    <citation type="submission" date="2024-06" db="EMBL/GenBank/DDBJ databases">
        <title>The Natural Products Discovery Center: Release of the First 8490 Sequenced Strains for Exploring Actinobacteria Biosynthetic Diversity.</title>
        <authorList>
            <person name="Kalkreuter E."/>
            <person name="Kautsar S.A."/>
            <person name="Yang D."/>
            <person name="Bader C.D."/>
            <person name="Teijaro C.N."/>
            <person name="Fluegel L."/>
            <person name="Davis C.M."/>
            <person name="Simpson J.R."/>
            <person name="Lauterbach L."/>
            <person name="Steele A.D."/>
            <person name="Gui C."/>
            <person name="Meng S."/>
            <person name="Li G."/>
            <person name="Viehrig K."/>
            <person name="Ye F."/>
            <person name="Su P."/>
            <person name="Kiefer A.F."/>
            <person name="Nichols A."/>
            <person name="Cepeda A.J."/>
            <person name="Yan W."/>
            <person name="Fan B."/>
            <person name="Jiang Y."/>
            <person name="Adhikari A."/>
            <person name="Zheng C.-J."/>
            <person name="Schuster L."/>
            <person name="Cowan T.M."/>
            <person name="Smanski M.J."/>
            <person name="Chevrette M.G."/>
            <person name="De Carvalho L.P.S."/>
            <person name="Shen B."/>
        </authorList>
    </citation>
    <scope>NUCLEOTIDE SEQUENCE [LARGE SCALE GENOMIC DNA]</scope>
    <source>
        <strain evidence="9 10">NPDC046838</strain>
    </source>
</reference>
<dbReference type="Gene3D" id="3.30.1490.480">
    <property type="entry name" value="Endolytic murein transglycosylase"/>
    <property type="match status" value="1"/>
</dbReference>
<keyword evidence="5 7" id="KW-0456">Lyase</keyword>
<keyword evidence="3 7" id="KW-1133">Transmembrane helix</keyword>
<evidence type="ECO:0000256" key="4">
    <source>
        <dbReference type="ARBA" id="ARBA00023136"/>
    </source>
</evidence>
<feature type="compositionally biased region" description="Basic and acidic residues" evidence="8">
    <location>
        <begin position="200"/>
        <end position="211"/>
    </location>
</feature>
<keyword evidence="6 7" id="KW-0961">Cell wall biogenesis/degradation</keyword>
<protein>
    <recommendedName>
        <fullName evidence="7">Endolytic murein transglycosylase</fullName>
        <ecNumber evidence="7">4.2.2.29</ecNumber>
    </recommendedName>
    <alternativeName>
        <fullName evidence="7">Peptidoglycan lytic transglycosylase</fullName>
    </alternativeName>
    <alternativeName>
        <fullName evidence="7">Peptidoglycan polymerization terminase</fullName>
    </alternativeName>
</protein>
<proteinExistence type="inferred from homology"/>
<evidence type="ECO:0000256" key="6">
    <source>
        <dbReference type="ARBA" id="ARBA00023316"/>
    </source>
</evidence>
<dbReference type="CDD" id="cd08010">
    <property type="entry name" value="MltG_like"/>
    <property type="match status" value="1"/>
</dbReference>
<evidence type="ECO:0000313" key="10">
    <source>
        <dbReference type="Proteomes" id="UP001551176"/>
    </source>
</evidence>
<name>A0ABV3BWM6_9ACTN</name>
<keyword evidence="1 7" id="KW-1003">Cell membrane</keyword>
<evidence type="ECO:0000256" key="3">
    <source>
        <dbReference type="ARBA" id="ARBA00022989"/>
    </source>
</evidence>
<evidence type="ECO:0000256" key="7">
    <source>
        <dbReference type="HAMAP-Rule" id="MF_02065"/>
    </source>
</evidence>
<sequence>MTEYGRGPGSEPWHPEDPLYGDSGWGGQQPSGGTSTYGGQGQYHPQQPHQAQYGGEWGTGQQQAYGQQQGYGHQQYEGAAAYDYNSNPGQGYDGNPGQGYNGGPDQGHDNGGWDTGGQGQVPYGGDPMDPYGNQQAGYGPEGHDYYSTPDAYAPPEPPGRRRPAPAEPESEADWDPGPDQGEHAFFAGGEDDDSDDDDEPGRRGGRGERRGGRGGKKPKKRRSGCACLVVTLVFAGGLGGVGYFGYQFYQDRFGTAPDFAGAGSGTAVVDIPKDSGGYAIGQKLKDAGVVKSVDAFVSAQGKHPDGQSIQAGVYTLKKQMSAKSAVELMLNPKSRSNLVVPPGTRNVTVYKQIDQRLELKKGTTKNIARKEWKSLGLPEWATSNMNDDVKDPLEGFLHPSSYPVAKGKKPEDVLKDMVAQATAKYDELDVKSQAKRLNLDNPLQVVTVASLVQAEGKFKHDFDKVATVVYNRLKPGNTETYGLLDFDSTVNYLRGESKLATGTVDELRKLNDPYNTYKIKGLPPGPIGNPGDAAMDSALHPAKGNWYYFVSVSEDKTLFAETNEEQNRNREKYLKGQ</sequence>
<dbReference type="EC" id="4.2.2.29" evidence="7"/>
<accession>A0ABV3BWM6</accession>
<feature type="compositionally biased region" description="Gly residues" evidence="8">
    <location>
        <begin position="91"/>
        <end position="119"/>
    </location>
</feature>